<feature type="transmembrane region" description="Helical" evidence="9">
    <location>
        <begin position="80"/>
        <end position="101"/>
    </location>
</feature>
<keyword evidence="3" id="KW-0813">Transport</keyword>
<evidence type="ECO:0000256" key="8">
    <source>
        <dbReference type="ARBA" id="ARBA00023136"/>
    </source>
</evidence>
<evidence type="ECO:0000256" key="9">
    <source>
        <dbReference type="SAM" id="Phobius"/>
    </source>
</evidence>
<protein>
    <submittedName>
        <fullName evidence="10">Branched-chain amino acid transport system II carrier protein</fullName>
    </submittedName>
</protein>
<keyword evidence="11" id="KW-1185">Reference proteome</keyword>
<organism evidence="10 11">
    <name type="scientific">Estrella lausannensis</name>
    <dbReference type="NCBI Taxonomy" id="483423"/>
    <lineage>
        <taxon>Bacteria</taxon>
        <taxon>Pseudomonadati</taxon>
        <taxon>Chlamydiota</taxon>
        <taxon>Chlamydiia</taxon>
        <taxon>Parachlamydiales</taxon>
        <taxon>Candidatus Criblamydiaceae</taxon>
        <taxon>Estrella</taxon>
    </lineage>
</organism>
<comment type="similarity">
    <text evidence="2">Belongs to the branched chain amino acid transporter family.</text>
</comment>
<evidence type="ECO:0000313" key="10">
    <source>
        <dbReference type="EMBL" id="CRX39311.1"/>
    </source>
</evidence>
<keyword evidence="6" id="KW-0029">Amino-acid transport</keyword>
<proteinExistence type="inferred from homology"/>
<feature type="transmembrane region" description="Helical" evidence="9">
    <location>
        <begin position="344"/>
        <end position="364"/>
    </location>
</feature>
<keyword evidence="7 9" id="KW-1133">Transmembrane helix</keyword>
<dbReference type="InterPro" id="IPR004685">
    <property type="entry name" value="Brnchd-chn_aa_trnsp_Livcs"/>
</dbReference>
<dbReference type="PANTHER" id="PTHR30588">
    <property type="entry name" value="BRANCHED-CHAIN AMINO ACID TRANSPORT SYSTEM 2 CARRIER PROTEIN"/>
    <property type="match status" value="1"/>
</dbReference>
<dbReference type="PANTHER" id="PTHR30588:SF0">
    <property type="entry name" value="BRANCHED-CHAIN AMINO ACID PERMEASE BRNQ"/>
    <property type="match status" value="1"/>
</dbReference>
<evidence type="ECO:0000256" key="5">
    <source>
        <dbReference type="ARBA" id="ARBA00022692"/>
    </source>
</evidence>
<keyword evidence="8 9" id="KW-0472">Membrane</keyword>
<evidence type="ECO:0000256" key="7">
    <source>
        <dbReference type="ARBA" id="ARBA00022989"/>
    </source>
</evidence>
<feature type="transmembrane region" description="Helical" evidence="9">
    <location>
        <begin position="121"/>
        <end position="139"/>
    </location>
</feature>
<sequence length="395" mass="42775">MDKLNGALKSTILTTGLAMFSMFFGAGNIVFPLALGQFSKDMNPFAIMGLIISAVIVPFTGLISMILFKGDYKEFFARIGKWPGFLLSMVIMGLIGPFGAIPRCVTLSYSSIAMFLPENAIELPLFSALSCLIILFFTVKPSKILDILGFFLTPFLLISLGIIILVGFYQAGSLPESGLEPAEVFKMGFKEGYQTMDLLGAFFFSSVIILGLKADYNPKTSEDVKNLISMAIKASMIGAALLTLVYVGFSFLAAYMSLSLDGVPKDRILGAISLNVLGPYAGVVTSVAVALACLTTAIALANVFAHFLHVDILQHRLGYVPSLLITLAATYFISTLQFTGIVKFLAPPLAACYPALIGLSLLNIFYKLYDFKPVKVFVLIIFLATLLAEYGYLIF</sequence>
<dbReference type="GO" id="GO:0005304">
    <property type="term" value="F:L-valine transmembrane transporter activity"/>
    <property type="evidence" value="ECO:0007669"/>
    <property type="project" value="TreeGrafter"/>
</dbReference>
<evidence type="ECO:0000256" key="6">
    <source>
        <dbReference type="ARBA" id="ARBA00022970"/>
    </source>
</evidence>
<evidence type="ECO:0000256" key="2">
    <source>
        <dbReference type="ARBA" id="ARBA00008540"/>
    </source>
</evidence>
<dbReference type="GO" id="GO:0015818">
    <property type="term" value="P:isoleucine transport"/>
    <property type="evidence" value="ECO:0007669"/>
    <property type="project" value="TreeGrafter"/>
</dbReference>
<dbReference type="GO" id="GO:0015820">
    <property type="term" value="P:L-leucine transport"/>
    <property type="evidence" value="ECO:0007669"/>
    <property type="project" value="TreeGrafter"/>
</dbReference>
<accession>A0A0H5DRI7</accession>
<keyword evidence="4" id="KW-1003">Cell membrane</keyword>
<dbReference type="AlphaFoldDB" id="A0A0H5DRI7"/>
<evidence type="ECO:0000256" key="4">
    <source>
        <dbReference type="ARBA" id="ARBA00022475"/>
    </source>
</evidence>
<dbReference type="GO" id="GO:0015190">
    <property type="term" value="F:L-leucine transmembrane transporter activity"/>
    <property type="evidence" value="ECO:0007669"/>
    <property type="project" value="TreeGrafter"/>
</dbReference>
<feature type="transmembrane region" description="Helical" evidence="9">
    <location>
        <begin position="45"/>
        <end position="68"/>
    </location>
</feature>
<keyword evidence="5 9" id="KW-0812">Transmembrane</keyword>
<feature type="transmembrane region" description="Helical" evidence="9">
    <location>
        <begin position="317"/>
        <end position="338"/>
    </location>
</feature>
<feature type="transmembrane region" description="Helical" evidence="9">
    <location>
        <begin position="192"/>
        <end position="213"/>
    </location>
</feature>
<name>A0A0H5DRI7_9BACT</name>
<evidence type="ECO:0000256" key="1">
    <source>
        <dbReference type="ARBA" id="ARBA00004651"/>
    </source>
</evidence>
<feature type="transmembrane region" description="Helical" evidence="9">
    <location>
        <begin position="12"/>
        <end position="33"/>
    </location>
</feature>
<feature type="transmembrane region" description="Helical" evidence="9">
    <location>
        <begin position="278"/>
        <end position="305"/>
    </location>
</feature>
<feature type="transmembrane region" description="Helical" evidence="9">
    <location>
        <begin position="151"/>
        <end position="172"/>
    </location>
</feature>
<reference evidence="11" key="1">
    <citation type="submission" date="2015-06" db="EMBL/GenBank/DDBJ databases">
        <authorList>
            <person name="Bertelli C."/>
        </authorList>
    </citation>
    <scope>NUCLEOTIDE SEQUENCE [LARGE SCALE GENOMIC DNA]</scope>
    <source>
        <strain evidence="11">CRIB-30</strain>
    </source>
</reference>
<dbReference type="EMBL" id="CWGJ01000027">
    <property type="protein sequence ID" value="CRX39311.1"/>
    <property type="molecule type" value="Genomic_DNA"/>
</dbReference>
<dbReference type="Proteomes" id="UP000220251">
    <property type="component" value="Unassembled WGS sequence"/>
</dbReference>
<gene>
    <name evidence="10" type="primary">brab3</name>
    <name evidence="10" type="ORF">ELAC_1989</name>
</gene>
<dbReference type="RefSeq" id="WP_239414512.1">
    <property type="nucleotide sequence ID" value="NZ_CWGJ01000027.1"/>
</dbReference>
<dbReference type="Pfam" id="PF05525">
    <property type="entry name" value="Branch_AA_trans"/>
    <property type="match status" value="1"/>
</dbReference>
<dbReference type="GO" id="GO:0015188">
    <property type="term" value="F:L-isoleucine transmembrane transporter activity"/>
    <property type="evidence" value="ECO:0007669"/>
    <property type="project" value="TreeGrafter"/>
</dbReference>
<evidence type="ECO:0000313" key="11">
    <source>
        <dbReference type="Proteomes" id="UP000220251"/>
    </source>
</evidence>
<feature type="transmembrane region" description="Helical" evidence="9">
    <location>
        <begin position="376"/>
        <end position="394"/>
    </location>
</feature>
<comment type="subcellular location">
    <subcellularLocation>
        <location evidence="1">Cell membrane</location>
        <topology evidence="1">Multi-pass membrane protein</topology>
    </subcellularLocation>
</comment>
<feature type="transmembrane region" description="Helical" evidence="9">
    <location>
        <begin position="234"/>
        <end position="258"/>
    </location>
</feature>
<evidence type="ECO:0000256" key="3">
    <source>
        <dbReference type="ARBA" id="ARBA00022448"/>
    </source>
</evidence>
<dbReference type="GO" id="GO:0005886">
    <property type="term" value="C:plasma membrane"/>
    <property type="evidence" value="ECO:0007669"/>
    <property type="project" value="UniProtKB-SubCell"/>
</dbReference>